<dbReference type="SUPFAM" id="SSF53649">
    <property type="entry name" value="Alkaline phosphatase-like"/>
    <property type="match status" value="1"/>
</dbReference>
<name>A0A318Y1V5_9FIRM</name>
<dbReference type="PANTHER" id="PTHR42693:SF53">
    <property type="entry name" value="ENDO-4-O-SULFATASE"/>
    <property type="match status" value="1"/>
</dbReference>
<dbReference type="CDD" id="cd16152">
    <property type="entry name" value="sulfatase_like"/>
    <property type="match status" value="1"/>
</dbReference>
<dbReference type="PANTHER" id="PTHR42693">
    <property type="entry name" value="ARYLSULFATASE FAMILY MEMBER"/>
    <property type="match status" value="1"/>
</dbReference>
<proteinExistence type="inferred from homology"/>
<dbReference type="Pfam" id="PF00884">
    <property type="entry name" value="Sulfatase"/>
    <property type="match status" value="1"/>
</dbReference>
<dbReference type="InterPro" id="IPR000917">
    <property type="entry name" value="Sulfatase_N"/>
</dbReference>
<comment type="similarity">
    <text evidence="1">Belongs to the sulfatase family.</text>
</comment>
<organism evidence="6 7">
    <name type="scientific">Ruminiclostridium sufflavum DSM 19573</name>
    <dbReference type="NCBI Taxonomy" id="1121337"/>
    <lineage>
        <taxon>Bacteria</taxon>
        <taxon>Bacillati</taxon>
        <taxon>Bacillota</taxon>
        <taxon>Clostridia</taxon>
        <taxon>Eubacteriales</taxon>
        <taxon>Oscillospiraceae</taxon>
        <taxon>Ruminiclostridium</taxon>
    </lineage>
</organism>
<dbReference type="Proteomes" id="UP000248132">
    <property type="component" value="Unassembled WGS sequence"/>
</dbReference>
<accession>A0A318Y1V5</accession>
<comment type="caution">
    <text evidence="6">The sequence shown here is derived from an EMBL/GenBank/DDBJ whole genome shotgun (WGS) entry which is preliminary data.</text>
</comment>
<evidence type="ECO:0000259" key="5">
    <source>
        <dbReference type="Pfam" id="PF00884"/>
    </source>
</evidence>
<dbReference type="PROSITE" id="PS00149">
    <property type="entry name" value="SULFATASE_2"/>
    <property type="match status" value="1"/>
</dbReference>
<keyword evidence="3" id="KW-0378">Hydrolase</keyword>
<dbReference type="AlphaFoldDB" id="A0A318Y1V5"/>
<evidence type="ECO:0000256" key="2">
    <source>
        <dbReference type="ARBA" id="ARBA00022723"/>
    </source>
</evidence>
<evidence type="ECO:0000256" key="1">
    <source>
        <dbReference type="ARBA" id="ARBA00008779"/>
    </source>
</evidence>
<gene>
    <name evidence="6" type="ORF">LY28_00648</name>
</gene>
<feature type="domain" description="Sulfatase N-terminal" evidence="5">
    <location>
        <begin position="5"/>
        <end position="327"/>
    </location>
</feature>
<keyword evidence="2" id="KW-0479">Metal-binding</keyword>
<sequence>MKNKPNIIVYLSDQQRHDTLGCYGQKLEVSPVLDELAKEGVVFETAFTCQPVCGPARACLQTGKYPNLTGCYVNEVGLRNDEVTIAKELSKAGYETAYVGKWHLASDFKNDLVMVKKPIPPERMGGYTDYVMVSEALELTSHGYDGYVFDKDGKRVDFTGFRTDCITDYAIHYLQNKTSDKPFFMFLSHIEPHQQNDRDCYEGPDGSRERFKDYEVPKDLIGGKYKGDWEENYPDYLGCCRKLDDNLGKVITTLKEKGMYEDTIIIYTSDHGCHFKTQEGEYKRNSFDSCLRIPLVISGGPFKGGLRSDRLVSNIQLASTILSLAGIEMPKDMVYESLEEALDENCSWGDDVFFQISETELGRGIRTKRWKYSVNAPHVQPLLHMDEHFTTEGYYEMLENSKPGSDSYVEQYLFDLEADPYEKHNLVSEAAYKDVRAALAKRLGECMLRAGEEVPQIYPFGTELPRRY</sequence>
<dbReference type="GO" id="GO:0004065">
    <property type="term" value="F:arylsulfatase activity"/>
    <property type="evidence" value="ECO:0007669"/>
    <property type="project" value="TreeGrafter"/>
</dbReference>
<evidence type="ECO:0000256" key="4">
    <source>
        <dbReference type="ARBA" id="ARBA00022837"/>
    </source>
</evidence>
<protein>
    <submittedName>
        <fullName evidence="6">Putative sulfatase</fullName>
    </submittedName>
</protein>
<dbReference type="Gene3D" id="3.40.720.10">
    <property type="entry name" value="Alkaline Phosphatase, subunit A"/>
    <property type="match status" value="1"/>
</dbReference>
<evidence type="ECO:0000313" key="7">
    <source>
        <dbReference type="Proteomes" id="UP000248132"/>
    </source>
</evidence>
<evidence type="ECO:0000313" key="6">
    <source>
        <dbReference type="EMBL" id="PYG89429.1"/>
    </source>
</evidence>
<dbReference type="InterPro" id="IPR017850">
    <property type="entry name" value="Alkaline_phosphatase_core_sf"/>
</dbReference>
<dbReference type="RefSeq" id="WP_110460724.1">
    <property type="nucleotide sequence ID" value="NZ_QKMR01000003.1"/>
</dbReference>
<keyword evidence="4" id="KW-0106">Calcium</keyword>
<dbReference type="EMBL" id="QKMR01000003">
    <property type="protein sequence ID" value="PYG89429.1"/>
    <property type="molecule type" value="Genomic_DNA"/>
</dbReference>
<dbReference type="InterPro" id="IPR024607">
    <property type="entry name" value="Sulfatase_CS"/>
</dbReference>
<keyword evidence="7" id="KW-1185">Reference proteome</keyword>
<dbReference type="OrthoDB" id="279611at2"/>
<evidence type="ECO:0000256" key="3">
    <source>
        <dbReference type="ARBA" id="ARBA00022801"/>
    </source>
</evidence>
<dbReference type="InterPro" id="IPR050738">
    <property type="entry name" value="Sulfatase"/>
</dbReference>
<reference evidence="6 7" key="1">
    <citation type="submission" date="2018-06" db="EMBL/GenBank/DDBJ databases">
        <title>Genomic Encyclopedia of Type Strains, Phase I: the one thousand microbial genomes (KMG-I) project.</title>
        <authorList>
            <person name="Kyrpides N."/>
        </authorList>
    </citation>
    <scope>NUCLEOTIDE SEQUENCE [LARGE SCALE GENOMIC DNA]</scope>
    <source>
        <strain evidence="6 7">DSM 19573</strain>
    </source>
</reference>
<dbReference type="GO" id="GO:0046872">
    <property type="term" value="F:metal ion binding"/>
    <property type="evidence" value="ECO:0007669"/>
    <property type="project" value="UniProtKB-KW"/>
</dbReference>